<sequence length="100" mass="10965">MENRTMNGCAGFLGASVITGGIDVLWPAQPHLVSVQPCLLHASPEPVSSIFPTPYRPQSLDKPMCFVVPQLPQVMPRWEVAVPSSPHCFGDLEHMKVKTQ</sequence>
<evidence type="ECO:0000313" key="1">
    <source>
        <dbReference type="EMBL" id="CAD9003078.1"/>
    </source>
</evidence>
<reference evidence="1" key="1">
    <citation type="submission" date="2021-01" db="EMBL/GenBank/DDBJ databases">
        <authorList>
            <person name="Corre E."/>
            <person name="Pelletier E."/>
            <person name="Niang G."/>
            <person name="Scheremetjew M."/>
            <person name="Finn R."/>
            <person name="Kale V."/>
            <person name="Holt S."/>
            <person name="Cochrane G."/>
            <person name="Meng A."/>
            <person name="Brown T."/>
            <person name="Cohen L."/>
        </authorList>
    </citation>
    <scope>NUCLEOTIDE SEQUENCE</scope>
    <source>
        <strain evidence="1">NIES-381</strain>
    </source>
</reference>
<accession>A0A7S1I7J2</accession>
<proteinExistence type="predicted"/>
<gene>
    <name evidence="1" type="ORF">EGYM00392_LOCUS14162</name>
</gene>
<protein>
    <submittedName>
        <fullName evidence="1">Uncharacterized protein</fullName>
    </submittedName>
</protein>
<name>A0A7S1I7J2_9EUGL</name>
<organism evidence="1">
    <name type="scientific">Eutreptiella gymnastica</name>
    <dbReference type="NCBI Taxonomy" id="73025"/>
    <lineage>
        <taxon>Eukaryota</taxon>
        <taxon>Discoba</taxon>
        <taxon>Euglenozoa</taxon>
        <taxon>Euglenida</taxon>
        <taxon>Spirocuta</taxon>
        <taxon>Euglenophyceae</taxon>
        <taxon>Eutreptiales</taxon>
        <taxon>Eutreptiaceae</taxon>
        <taxon>Eutreptiella</taxon>
    </lineage>
</organism>
<dbReference type="EMBL" id="HBGA01039069">
    <property type="protein sequence ID" value="CAD9003078.1"/>
    <property type="molecule type" value="Transcribed_RNA"/>
</dbReference>
<dbReference type="AlphaFoldDB" id="A0A7S1I7J2"/>